<proteinExistence type="predicted"/>
<dbReference type="AlphaFoldDB" id="A0A7R9R0R7"/>
<dbReference type="EMBL" id="CAJPVJ010037863">
    <property type="protein sequence ID" value="CAG2181505.1"/>
    <property type="molecule type" value="Genomic_DNA"/>
</dbReference>
<evidence type="ECO:0000313" key="2">
    <source>
        <dbReference type="EMBL" id="CAD7664368.1"/>
    </source>
</evidence>
<evidence type="ECO:0000256" key="1">
    <source>
        <dbReference type="SAM" id="SignalP"/>
    </source>
</evidence>
<organism evidence="2">
    <name type="scientific">Oppiella nova</name>
    <dbReference type="NCBI Taxonomy" id="334625"/>
    <lineage>
        <taxon>Eukaryota</taxon>
        <taxon>Metazoa</taxon>
        <taxon>Ecdysozoa</taxon>
        <taxon>Arthropoda</taxon>
        <taxon>Chelicerata</taxon>
        <taxon>Arachnida</taxon>
        <taxon>Acari</taxon>
        <taxon>Acariformes</taxon>
        <taxon>Sarcoptiformes</taxon>
        <taxon>Oribatida</taxon>
        <taxon>Brachypylina</taxon>
        <taxon>Oppioidea</taxon>
        <taxon>Oppiidae</taxon>
        <taxon>Oppiella</taxon>
    </lineage>
</organism>
<dbReference type="EMBL" id="OC952688">
    <property type="protein sequence ID" value="CAD7664368.1"/>
    <property type="molecule type" value="Genomic_DNA"/>
</dbReference>
<feature type="chain" id="PRO_5035593298" evidence="1">
    <location>
        <begin position="25"/>
        <end position="170"/>
    </location>
</feature>
<gene>
    <name evidence="2" type="ORF">ONB1V03_LOCUS20926</name>
</gene>
<sequence>MMLPILKIYILLIFVNILLYTVNGGSEDEAVAPEVPECKYPKKDGVATCPNVTTGGAIPKLMQCANKMKHDFMGFCKNPPSEQLLDKLREQCLEVCILPCLPTDMMNVGLGDCDIDVTGMELSMDMFCDKKKQKLGKSCAASLFKKHKNEYMDLFNKKIHMICKLCFSFY</sequence>
<feature type="non-terminal residue" evidence="2">
    <location>
        <position position="170"/>
    </location>
</feature>
<keyword evidence="3" id="KW-1185">Reference proteome</keyword>
<protein>
    <submittedName>
        <fullName evidence="2">Uncharacterized protein</fullName>
    </submittedName>
</protein>
<evidence type="ECO:0000313" key="3">
    <source>
        <dbReference type="Proteomes" id="UP000728032"/>
    </source>
</evidence>
<dbReference type="Proteomes" id="UP000728032">
    <property type="component" value="Unassembled WGS sequence"/>
</dbReference>
<feature type="signal peptide" evidence="1">
    <location>
        <begin position="1"/>
        <end position="24"/>
    </location>
</feature>
<keyword evidence="1" id="KW-0732">Signal</keyword>
<reference evidence="2" key="1">
    <citation type="submission" date="2020-11" db="EMBL/GenBank/DDBJ databases">
        <authorList>
            <person name="Tran Van P."/>
        </authorList>
    </citation>
    <scope>NUCLEOTIDE SEQUENCE</scope>
</reference>
<accession>A0A7R9R0R7</accession>
<name>A0A7R9R0R7_9ACAR</name>